<dbReference type="AlphaFoldDB" id="A0A8S0W4S7"/>
<evidence type="ECO:0000313" key="3">
    <source>
        <dbReference type="EMBL" id="CAA7270545.1"/>
    </source>
</evidence>
<dbReference type="SUPFAM" id="SSF52540">
    <property type="entry name" value="P-loop containing nucleoside triphosphate hydrolases"/>
    <property type="match status" value="1"/>
</dbReference>
<comment type="caution">
    <text evidence="3">The sequence shown here is derived from an EMBL/GenBank/DDBJ whole genome shotgun (WGS) entry which is preliminary data.</text>
</comment>
<dbReference type="Pfam" id="PF24883">
    <property type="entry name" value="NPHP3_N"/>
    <property type="match status" value="1"/>
</dbReference>
<evidence type="ECO:0000313" key="4">
    <source>
        <dbReference type="Proteomes" id="UP000467700"/>
    </source>
</evidence>
<evidence type="ECO:0000259" key="2">
    <source>
        <dbReference type="Pfam" id="PF24883"/>
    </source>
</evidence>
<proteinExistence type="predicted"/>
<protein>
    <recommendedName>
        <fullName evidence="2">Nephrocystin 3-like N-terminal domain-containing protein</fullName>
    </recommendedName>
</protein>
<feature type="domain" description="Nephrocystin 3-like N-terminal" evidence="2">
    <location>
        <begin position="115"/>
        <end position="156"/>
    </location>
</feature>
<dbReference type="PANTHER" id="PTHR10039">
    <property type="entry name" value="AMELOGENIN"/>
    <property type="match status" value="1"/>
</dbReference>
<keyword evidence="4" id="KW-1185">Reference proteome</keyword>
<evidence type="ECO:0000256" key="1">
    <source>
        <dbReference type="ARBA" id="ARBA00022737"/>
    </source>
</evidence>
<name>A0A8S0W4S7_CYCAE</name>
<dbReference type="OrthoDB" id="5967843at2759"/>
<gene>
    <name evidence="3" type="ORF">AAE3_LOCUS12620</name>
</gene>
<sequence>MANIFSGSQGVVVQNSSFHVNAAYQTSGSRAFETLGEIDTDAFILWLYGPAGAGKSAIARTDRSSTEYHEPVVASIAYRIALTIPPSRALIESVIDSDPLRLFNLGYFSQNPFLSLIIVDGLDECQDEDAQATFIRTLSSTIRRYSAPLKFLIVSRPEKRIRFAFNRITPPSIASHLELNNDFNPDDDIRHFLEDKFGEKLGSRTRSMSSFQLHGPAQSKWTPWLRRHPRLDIVLELRPPDRDLPFAELDNLYHHILSRVDDLPLVLKILEIRIALDVGALSPHLDIISHVLSLEDGALLVALSDLRSVLAFNDWEMLNRDGVLQIITFYHSSFADYLVNRQRSGAYCVDVRAGHTKILQTELRRFNVNSPLRTKSEDWKTLRGI</sequence>
<dbReference type="InterPro" id="IPR027417">
    <property type="entry name" value="P-loop_NTPase"/>
</dbReference>
<accession>A0A8S0W4S7</accession>
<dbReference type="EMBL" id="CACVBS010000090">
    <property type="protein sequence ID" value="CAA7270545.1"/>
    <property type="molecule type" value="Genomic_DNA"/>
</dbReference>
<keyword evidence="1" id="KW-0677">Repeat</keyword>
<organism evidence="3 4">
    <name type="scientific">Cyclocybe aegerita</name>
    <name type="common">Black poplar mushroom</name>
    <name type="synonym">Agrocybe aegerita</name>
    <dbReference type="NCBI Taxonomy" id="1973307"/>
    <lineage>
        <taxon>Eukaryota</taxon>
        <taxon>Fungi</taxon>
        <taxon>Dikarya</taxon>
        <taxon>Basidiomycota</taxon>
        <taxon>Agaricomycotina</taxon>
        <taxon>Agaricomycetes</taxon>
        <taxon>Agaricomycetidae</taxon>
        <taxon>Agaricales</taxon>
        <taxon>Agaricineae</taxon>
        <taxon>Bolbitiaceae</taxon>
        <taxon>Cyclocybe</taxon>
    </lineage>
</organism>
<reference evidence="3 4" key="1">
    <citation type="submission" date="2020-01" db="EMBL/GenBank/DDBJ databases">
        <authorList>
            <person name="Gupta K D."/>
        </authorList>
    </citation>
    <scope>NUCLEOTIDE SEQUENCE [LARGE SCALE GENOMIC DNA]</scope>
</reference>
<dbReference type="InterPro" id="IPR056884">
    <property type="entry name" value="NPHP3-like_N"/>
</dbReference>
<dbReference type="Proteomes" id="UP000467700">
    <property type="component" value="Unassembled WGS sequence"/>
</dbReference>